<comment type="similarity">
    <text evidence="5 18">Belongs to the CDS family.</text>
</comment>
<dbReference type="PANTHER" id="PTHR46382">
    <property type="entry name" value="PHOSPHATIDATE CYTIDYLYLTRANSFERASE"/>
    <property type="match status" value="1"/>
</dbReference>
<comment type="pathway">
    <text evidence="4">Lipid metabolism.</text>
</comment>
<evidence type="ECO:0000256" key="17">
    <source>
        <dbReference type="ARBA" id="ARBA00023264"/>
    </source>
</evidence>
<dbReference type="GO" id="GO:0016024">
    <property type="term" value="P:CDP-diacylglycerol biosynthetic process"/>
    <property type="evidence" value="ECO:0007669"/>
    <property type="project" value="TreeGrafter"/>
</dbReference>
<feature type="transmembrane region" description="Helical" evidence="19">
    <location>
        <begin position="174"/>
        <end position="196"/>
    </location>
</feature>
<keyword evidence="9" id="KW-0444">Lipid biosynthesis</keyword>
<evidence type="ECO:0000256" key="6">
    <source>
        <dbReference type="ARBA" id="ARBA00012487"/>
    </source>
</evidence>
<keyword evidence="13 19" id="KW-1133">Transmembrane helix</keyword>
<evidence type="ECO:0000256" key="2">
    <source>
        <dbReference type="ARBA" id="ARBA00004651"/>
    </source>
</evidence>
<dbReference type="Pfam" id="PF01148">
    <property type="entry name" value="CTP_transf_1"/>
    <property type="match status" value="1"/>
</dbReference>
<evidence type="ECO:0000256" key="9">
    <source>
        <dbReference type="ARBA" id="ARBA00022516"/>
    </source>
</evidence>
<evidence type="ECO:0000256" key="7">
    <source>
        <dbReference type="ARBA" id="ARBA00019373"/>
    </source>
</evidence>
<evidence type="ECO:0000256" key="16">
    <source>
        <dbReference type="ARBA" id="ARBA00023209"/>
    </source>
</evidence>
<protein>
    <recommendedName>
        <fullName evidence="7 18">Phosphatidate cytidylyltransferase</fullName>
        <ecNumber evidence="6 18">2.7.7.41</ecNumber>
    </recommendedName>
</protein>
<comment type="subcellular location">
    <subcellularLocation>
        <location evidence="2">Cell membrane</location>
        <topology evidence="2">Multi-pass membrane protein</topology>
    </subcellularLocation>
</comment>
<gene>
    <name evidence="20" type="ORF">HYY20_13410</name>
</gene>
<evidence type="ECO:0000256" key="13">
    <source>
        <dbReference type="ARBA" id="ARBA00022989"/>
    </source>
</evidence>
<keyword evidence="10 18" id="KW-0808">Transferase</keyword>
<dbReference type="InterPro" id="IPR000374">
    <property type="entry name" value="PC_trans"/>
</dbReference>
<evidence type="ECO:0000256" key="8">
    <source>
        <dbReference type="ARBA" id="ARBA00022475"/>
    </source>
</evidence>
<proteinExistence type="inferred from homology"/>
<evidence type="ECO:0000256" key="18">
    <source>
        <dbReference type="RuleBase" id="RU003938"/>
    </source>
</evidence>
<dbReference type="GO" id="GO:0004605">
    <property type="term" value="F:phosphatidate cytidylyltransferase activity"/>
    <property type="evidence" value="ECO:0007669"/>
    <property type="project" value="UniProtKB-EC"/>
</dbReference>
<evidence type="ECO:0000313" key="20">
    <source>
        <dbReference type="EMBL" id="MBI2877867.1"/>
    </source>
</evidence>
<sequence length="263" mass="28730">MQRVLTAAVLLPIVILLIQKAPPFYLFLFLCLLILLGLSELFSMLAHKQQACYPLPGLILGGLLPLAFFQAQGEWIHLILTAAPITLLIGQLFSPQDFRESLQGIANTLFAILYISWSLSHFLPLRELEDGRGYIFLILLVIWFGDTAAYYVGRTWGRHPLAKRISPKKTVEGAVGGLLGGLLGAWIAHLGFLSSWSAPHCLLLGLGLNALGQLGDLGESLIKRGLEVKDSGSLLPGHGGVLDRVDSLLFATPAMYYYVILRG</sequence>
<keyword evidence="11 18" id="KW-0812">Transmembrane</keyword>
<comment type="pathway">
    <text evidence="3 18">Phospholipid metabolism; CDP-diacylglycerol biosynthesis; CDP-diacylglycerol from sn-glycerol 3-phosphate: step 3/3.</text>
</comment>
<keyword evidence="17" id="KW-1208">Phospholipid metabolism</keyword>
<evidence type="ECO:0000256" key="3">
    <source>
        <dbReference type="ARBA" id="ARBA00005119"/>
    </source>
</evidence>
<dbReference type="Proteomes" id="UP000769766">
    <property type="component" value="Unassembled WGS sequence"/>
</dbReference>
<evidence type="ECO:0000256" key="14">
    <source>
        <dbReference type="ARBA" id="ARBA00023098"/>
    </source>
</evidence>
<dbReference type="EC" id="2.7.7.41" evidence="6 18"/>
<evidence type="ECO:0000256" key="15">
    <source>
        <dbReference type="ARBA" id="ARBA00023136"/>
    </source>
</evidence>
<dbReference type="EMBL" id="JACPRF010000409">
    <property type="protein sequence ID" value="MBI2877867.1"/>
    <property type="molecule type" value="Genomic_DNA"/>
</dbReference>
<keyword evidence="8" id="KW-1003">Cell membrane</keyword>
<dbReference type="PANTHER" id="PTHR46382:SF1">
    <property type="entry name" value="PHOSPHATIDATE CYTIDYLYLTRANSFERASE"/>
    <property type="match status" value="1"/>
</dbReference>
<keyword evidence="16" id="KW-0594">Phospholipid biosynthesis</keyword>
<name>A0A932CSL6_UNCTE</name>
<keyword evidence="14" id="KW-0443">Lipid metabolism</keyword>
<organism evidence="20 21">
    <name type="scientific">Tectimicrobiota bacterium</name>
    <dbReference type="NCBI Taxonomy" id="2528274"/>
    <lineage>
        <taxon>Bacteria</taxon>
        <taxon>Pseudomonadati</taxon>
        <taxon>Nitrospinota/Tectimicrobiota group</taxon>
        <taxon>Candidatus Tectimicrobiota</taxon>
    </lineage>
</organism>
<evidence type="ECO:0000313" key="21">
    <source>
        <dbReference type="Proteomes" id="UP000769766"/>
    </source>
</evidence>
<keyword evidence="15 19" id="KW-0472">Membrane</keyword>
<accession>A0A932CSL6</accession>
<dbReference type="AlphaFoldDB" id="A0A932CSL6"/>
<comment type="catalytic activity">
    <reaction evidence="1 18">
        <text>a 1,2-diacyl-sn-glycero-3-phosphate + CTP + H(+) = a CDP-1,2-diacyl-sn-glycerol + diphosphate</text>
        <dbReference type="Rhea" id="RHEA:16229"/>
        <dbReference type="ChEBI" id="CHEBI:15378"/>
        <dbReference type="ChEBI" id="CHEBI:33019"/>
        <dbReference type="ChEBI" id="CHEBI:37563"/>
        <dbReference type="ChEBI" id="CHEBI:58332"/>
        <dbReference type="ChEBI" id="CHEBI:58608"/>
        <dbReference type="EC" id="2.7.7.41"/>
    </reaction>
</comment>
<evidence type="ECO:0000256" key="4">
    <source>
        <dbReference type="ARBA" id="ARBA00005189"/>
    </source>
</evidence>
<comment type="caution">
    <text evidence="20">The sequence shown here is derived from an EMBL/GenBank/DDBJ whole genome shotgun (WGS) entry which is preliminary data.</text>
</comment>
<evidence type="ECO:0000256" key="11">
    <source>
        <dbReference type="ARBA" id="ARBA00022692"/>
    </source>
</evidence>
<feature type="transmembrane region" description="Helical" evidence="19">
    <location>
        <begin position="52"/>
        <end position="69"/>
    </location>
</feature>
<keyword evidence="12 18" id="KW-0548">Nucleotidyltransferase</keyword>
<feature type="transmembrane region" description="Helical" evidence="19">
    <location>
        <begin position="26"/>
        <end position="45"/>
    </location>
</feature>
<feature type="transmembrane region" description="Helical" evidence="19">
    <location>
        <begin position="134"/>
        <end position="153"/>
    </location>
</feature>
<evidence type="ECO:0000256" key="1">
    <source>
        <dbReference type="ARBA" id="ARBA00001698"/>
    </source>
</evidence>
<evidence type="ECO:0000256" key="10">
    <source>
        <dbReference type="ARBA" id="ARBA00022679"/>
    </source>
</evidence>
<feature type="transmembrane region" description="Helical" evidence="19">
    <location>
        <begin position="75"/>
        <end position="93"/>
    </location>
</feature>
<evidence type="ECO:0000256" key="12">
    <source>
        <dbReference type="ARBA" id="ARBA00022695"/>
    </source>
</evidence>
<evidence type="ECO:0000256" key="19">
    <source>
        <dbReference type="SAM" id="Phobius"/>
    </source>
</evidence>
<dbReference type="PROSITE" id="PS01315">
    <property type="entry name" value="CDS"/>
    <property type="match status" value="1"/>
</dbReference>
<reference evidence="20" key="1">
    <citation type="submission" date="2020-07" db="EMBL/GenBank/DDBJ databases">
        <title>Huge and variable diversity of episymbiotic CPR bacteria and DPANN archaea in groundwater ecosystems.</title>
        <authorList>
            <person name="He C.Y."/>
            <person name="Keren R."/>
            <person name="Whittaker M."/>
            <person name="Farag I.F."/>
            <person name="Doudna J."/>
            <person name="Cate J.H.D."/>
            <person name="Banfield J.F."/>
        </authorList>
    </citation>
    <scope>NUCLEOTIDE SEQUENCE</scope>
    <source>
        <strain evidence="20">NC_groundwater_672_Ag_B-0.1um_62_36</strain>
    </source>
</reference>
<dbReference type="GO" id="GO:0005886">
    <property type="term" value="C:plasma membrane"/>
    <property type="evidence" value="ECO:0007669"/>
    <property type="project" value="UniProtKB-SubCell"/>
</dbReference>
<feature type="transmembrane region" description="Helical" evidence="19">
    <location>
        <begin position="105"/>
        <end position="122"/>
    </location>
</feature>
<evidence type="ECO:0000256" key="5">
    <source>
        <dbReference type="ARBA" id="ARBA00010185"/>
    </source>
</evidence>